<comment type="subcellular location">
    <subcellularLocation>
        <location evidence="1">Cell envelope</location>
    </subcellularLocation>
</comment>
<dbReference type="InterPro" id="IPR050490">
    <property type="entry name" value="Bact_solute-bd_prot1"/>
</dbReference>
<feature type="chain" id="PRO_5039692578" evidence="5">
    <location>
        <begin position="22"/>
        <end position="424"/>
    </location>
</feature>
<dbReference type="OrthoDB" id="383937at2"/>
<protein>
    <submittedName>
        <fullName evidence="6">Multiple sugar transport system substrate-binding protein</fullName>
    </submittedName>
</protein>
<evidence type="ECO:0000256" key="3">
    <source>
        <dbReference type="ARBA" id="ARBA00022448"/>
    </source>
</evidence>
<evidence type="ECO:0000256" key="1">
    <source>
        <dbReference type="ARBA" id="ARBA00004196"/>
    </source>
</evidence>
<keyword evidence="6" id="KW-0762">Sugar transport</keyword>
<feature type="signal peptide" evidence="5">
    <location>
        <begin position="1"/>
        <end position="21"/>
    </location>
</feature>
<gene>
    <name evidence="6" type="ORF">SAMN02745163_01197</name>
</gene>
<reference evidence="6 7" key="1">
    <citation type="submission" date="2016-11" db="EMBL/GenBank/DDBJ databases">
        <authorList>
            <person name="Jaros S."/>
            <person name="Januszkiewicz K."/>
            <person name="Wedrychowicz H."/>
        </authorList>
    </citation>
    <scope>NUCLEOTIDE SEQUENCE [LARGE SCALE GENOMIC DNA]</scope>
    <source>
        <strain evidence="6 7">DSM 21758</strain>
    </source>
</reference>
<dbReference type="Proteomes" id="UP000184310">
    <property type="component" value="Unassembled WGS sequence"/>
</dbReference>
<evidence type="ECO:0000313" key="7">
    <source>
        <dbReference type="Proteomes" id="UP000184310"/>
    </source>
</evidence>
<evidence type="ECO:0000256" key="2">
    <source>
        <dbReference type="ARBA" id="ARBA00008520"/>
    </source>
</evidence>
<dbReference type="SUPFAM" id="SSF53850">
    <property type="entry name" value="Periplasmic binding protein-like II"/>
    <property type="match status" value="1"/>
</dbReference>
<evidence type="ECO:0000313" key="6">
    <source>
        <dbReference type="EMBL" id="SHJ05465.1"/>
    </source>
</evidence>
<dbReference type="Gene3D" id="3.40.190.10">
    <property type="entry name" value="Periplasmic binding protein-like II"/>
    <property type="match status" value="1"/>
</dbReference>
<dbReference type="PANTHER" id="PTHR43649:SF31">
    <property type="entry name" value="SN-GLYCEROL-3-PHOSPHATE-BINDING PERIPLASMIC PROTEIN UGPB"/>
    <property type="match status" value="1"/>
</dbReference>
<proteinExistence type="inferred from homology"/>
<name>A0A1M6G684_9CLOT</name>
<dbReference type="RefSeq" id="WP_072985773.1">
    <property type="nucleotide sequence ID" value="NZ_FQZB01000006.1"/>
</dbReference>
<dbReference type="CDD" id="cd13585">
    <property type="entry name" value="PBP2_TMBP_like"/>
    <property type="match status" value="1"/>
</dbReference>
<keyword evidence="7" id="KW-1185">Reference proteome</keyword>
<accession>A0A1M6G684</accession>
<keyword evidence="3" id="KW-0813">Transport</keyword>
<dbReference type="Pfam" id="PF01547">
    <property type="entry name" value="SBP_bac_1"/>
    <property type="match status" value="1"/>
</dbReference>
<evidence type="ECO:0000256" key="4">
    <source>
        <dbReference type="ARBA" id="ARBA00022729"/>
    </source>
</evidence>
<dbReference type="InterPro" id="IPR006059">
    <property type="entry name" value="SBP"/>
</dbReference>
<dbReference type="EMBL" id="FQZB01000006">
    <property type="protein sequence ID" value="SHJ05465.1"/>
    <property type="molecule type" value="Genomic_DNA"/>
</dbReference>
<dbReference type="GO" id="GO:0030313">
    <property type="term" value="C:cell envelope"/>
    <property type="evidence" value="ECO:0007669"/>
    <property type="project" value="UniProtKB-SubCell"/>
</dbReference>
<organism evidence="6 7">
    <name type="scientific">Clostridium cavendishii DSM 21758</name>
    <dbReference type="NCBI Taxonomy" id="1121302"/>
    <lineage>
        <taxon>Bacteria</taxon>
        <taxon>Bacillati</taxon>
        <taxon>Bacillota</taxon>
        <taxon>Clostridia</taxon>
        <taxon>Eubacteriales</taxon>
        <taxon>Clostridiaceae</taxon>
        <taxon>Clostridium</taxon>
    </lineage>
</organism>
<dbReference type="PANTHER" id="PTHR43649">
    <property type="entry name" value="ARABINOSE-BINDING PROTEIN-RELATED"/>
    <property type="match status" value="1"/>
</dbReference>
<evidence type="ECO:0000256" key="5">
    <source>
        <dbReference type="SAM" id="SignalP"/>
    </source>
</evidence>
<dbReference type="AlphaFoldDB" id="A0A1M6G684"/>
<dbReference type="STRING" id="1121302.SAMN02745163_01197"/>
<keyword evidence="4 5" id="KW-0732">Signal</keyword>
<sequence>MKFKKVLSLVLVASVATSLFVGCGKKDDKGAAGSGPSTVKVMLWATEAKNQKAVIDQFNNENKDTKIEVVEAPDNEYPDKLTVTLASGNDVDVFGTNNVSTYADLATKKQCLDLGELIDKNKLDLKNYNGLTDDMKIDGKLYGLPVRKTAWALYYNKDLFDKAGVAYPKDDMTWVEFRNLAKQMTKGDGADKTWGTFIQTWDNLYQLSALQKGKTIFSEDLKAQKESIQFLNDLYKDGSASNWGTNKSTSAHYRAAFEKGNIAMMPMGDFLAGSLISDKAAGKHNVNWDVVSLPHPEGVAAKTTFGTATPMSINAKTKNKDAAWKVLSYLTGEKGAINSAKLGILPGYINDEVNKVYGSAEGTPAGVAKTFLNQKVVPELPVGKNVKSTLKVFYEQSELYYIGKNDLDTTMSNIENQRKAEMAK</sequence>
<dbReference type="PROSITE" id="PS51257">
    <property type="entry name" value="PROKAR_LIPOPROTEIN"/>
    <property type="match status" value="1"/>
</dbReference>
<comment type="similarity">
    <text evidence="2">Belongs to the bacterial solute-binding protein 1 family.</text>
</comment>